<evidence type="ECO:0000313" key="2">
    <source>
        <dbReference type="EMBL" id="SEK81124.1"/>
    </source>
</evidence>
<evidence type="ECO:0000256" key="1">
    <source>
        <dbReference type="SAM" id="MobiDB-lite"/>
    </source>
</evidence>
<dbReference type="OrthoDB" id="1427655at2"/>
<feature type="compositionally biased region" description="Basic and acidic residues" evidence="1">
    <location>
        <begin position="10"/>
        <end position="21"/>
    </location>
</feature>
<name>A0A1H7K3H2_9FLAO</name>
<proteinExistence type="predicted"/>
<dbReference type="AlphaFoldDB" id="A0A1H7K3H2"/>
<keyword evidence="3" id="KW-1185">Reference proteome</keyword>
<dbReference type="EMBL" id="FNZN01000002">
    <property type="protein sequence ID" value="SEK81124.1"/>
    <property type="molecule type" value="Genomic_DNA"/>
</dbReference>
<reference evidence="3" key="1">
    <citation type="submission" date="2016-10" db="EMBL/GenBank/DDBJ databases">
        <authorList>
            <person name="Varghese N."/>
            <person name="Submissions S."/>
        </authorList>
    </citation>
    <scope>NUCLEOTIDE SEQUENCE [LARGE SCALE GENOMIC DNA]</scope>
    <source>
        <strain evidence="3">DSM 16471</strain>
    </source>
</reference>
<protein>
    <submittedName>
        <fullName evidence="2">Uncharacterized protein</fullName>
    </submittedName>
</protein>
<gene>
    <name evidence="2" type="ORF">SAMN04488008_102213</name>
</gene>
<dbReference type="Proteomes" id="UP000198990">
    <property type="component" value="Unassembled WGS sequence"/>
</dbReference>
<sequence length="91" mass="10757">MTNVFGRTNSQKDRVTRDENMELEKEISTKYSKKTIAESFDIIEKNIDGFLTYCMSQNDFSELSQAENTVEIWEYLKARSIEFKQTELLKE</sequence>
<dbReference type="RefSeq" id="WP_091620601.1">
    <property type="nucleotide sequence ID" value="NZ_FNZN01000002.1"/>
</dbReference>
<accession>A0A1H7K3H2</accession>
<feature type="region of interest" description="Disordered" evidence="1">
    <location>
        <begin position="1"/>
        <end position="21"/>
    </location>
</feature>
<organism evidence="2 3">
    <name type="scientific">Maribacter orientalis</name>
    <dbReference type="NCBI Taxonomy" id="228957"/>
    <lineage>
        <taxon>Bacteria</taxon>
        <taxon>Pseudomonadati</taxon>
        <taxon>Bacteroidota</taxon>
        <taxon>Flavobacteriia</taxon>
        <taxon>Flavobacteriales</taxon>
        <taxon>Flavobacteriaceae</taxon>
        <taxon>Maribacter</taxon>
    </lineage>
</organism>
<evidence type="ECO:0000313" key="3">
    <source>
        <dbReference type="Proteomes" id="UP000198990"/>
    </source>
</evidence>
<dbReference type="STRING" id="228957.SAMN04488008_102213"/>